<evidence type="ECO:0000259" key="5">
    <source>
        <dbReference type="PROSITE" id="PS50109"/>
    </source>
</evidence>
<gene>
    <name evidence="7" type="ORF">CKO45_22570</name>
</gene>
<comment type="catalytic activity">
    <reaction evidence="1">
        <text>ATP + protein L-histidine = ADP + protein N-phospho-L-histidine.</text>
        <dbReference type="EC" id="2.7.13.3"/>
    </reaction>
</comment>
<dbReference type="InterPro" id="IPR036097">
    <property type="entry name" value="HisK_dim/P_sf"/>
</dbReference>
<dbReference type="InterPro" id="IPR036890">
    <property type="entry name" value="HATPase_C_sf"/>
</dbReference>
<dbReference type="InterPro" id="IPR000014">
    <property type="entry name" value="PAS"/>
</dbReference>
<evidence type="ECO:0000256" key="4">
    <source>
        <dbReference type="SAM" id="SignalP"/>
    </source>
</evidence>
<accession>A0ABS1D2D3</accession>
<dbReference type="Gene3D" id="3.30.450.20">
    <property type="entry name" value="PAS domain"/>
    <property type="match status" value="12"/>
</dbReference>
<evidence type="ECO:0000259" key="6">
    <source>
        <dbReference type="PROSITE" id="PS50112"/>
    </source>
</evidence>
<organism evidence="7 8">
    <name type="scientific">Paracraurococcus ruber</name>
    <dbReference type="NCBI Taxonomy" id="77675"/>
    <lineage>
        <taxon>Bacteria</taxon>
        <taxon>Pseudomonadati</taxon>
        <taxon>Pseudomonadota</taxon>
        <taxon>Alphaproteobacteria</taxon>
        <taxon>Acetobacterales</taxon>
        <taxon>Roseomonadaceae</taxon>
        <taxon>Paracraurococcus</taxon>
    </lineage>
</organism>
<evidence type="ECO:0000256" key="3">
    <source>
        <dbReference type="SAM" id="MobiDB-lite"/>
    </source>
</evidence>
<dbReference type="SUPFAM" id="SSF55785">
    <property type="entry name" value="PYP-like sensor domain (PAS domain)"/>
    <property type="match status" value="12"/>
</dbReference>
<evidence type="ECO:0000256" key="1">
    <source>
        <dbReference type="ARBA" id="ARBA00000085"/>
    </source>
</evidence>
<dbReference type="PANTHER" id="PTHR44757:SF2">
    <property type="entry name" value="BIOFILM ARCHITECTURE MAINTENANCE PROTEIN MBAA"/>
    <property type="match status" value="1"/>
</dbReference>
<evidence type="ECO:0000313" key="8">
    <source>
        <dbReference type="Proteomes" id="UP000697995"/>
    </source>
</evidence>
<dbReference type="SUPFAM" id="SSF47384">
    <property type="entry name" value="Homodimeric domain of signal transducing histidine kinase"/>
    <property type="match status" value="1"/>
</dbReference>
<sequence length="1694" mass="180468">MKPSGAADAALMAALSALPLGVWATGPDGRLAFVNDALRRATGLDAAHLLPGAPVEGLVRSLARQGFYGPGDPEALAAEQLRIDRGRPFRRRIRRADGACFDEIGAPLAGGGAVAALVEVTGLLAGTEAAAAQARRLQDLLARLHGGVAAYDQDRRVVFTNPAYEDLLGLPRGTIRPGMTHAAFYRLLAERGEFANQDSDAVVEDRLRLDRSRPHTYQRTRPNGQVLRFESQGLPEGGHLVEVTDMTAARRAEEEAQRRAGLLDGVLACLPHGVVVYGADGRATMVNAAHQAIMAGAEVAVGEHREEIASRRARQGEYGPGDPEELARRNLYRPPEAPVPRQRIRPDGTVLDIRYASLPDGGIVQVVTDITALHAARAEATARAAALQALLDKMRHGIALYGPDRRLLAVNSLAQALSGTPDPAVRPGCSLDEIVVAQRAAGVFGTGPAADAAAAEIIGFDRSQPIRYRRTMPDGRIIEIHSDPTPEGGFVISWTDVTARARAEEAAERRAAMLQVALDAMQHGFILYDRDGRLLAANAMAASCTLLPPGDLQPGRPFGDLVRAQQAAGFYGVGEAGGAAMRDALARDRGEAFETRRGLPDGRVMQERSAPTPDGGFVITLTDVTALVRAEEATRERATLLQTMQDSMRHGLALFGPEGGLVVANRLAAGLAGVPAEEMRPGMTVADLAARQLAQGVFGEGAAAEAEAAAVARRDRRQSHPVRRRMPDGRVVDSVSDPTPDGGFVVTWTDVTALAEAEARAEQRAATLQAMIDNMHHGVVLFGPDRRFLADNRLARELTGVPDAMAVPGAPLEALTGALFGRGATGDAALDATLERQAAAADRSRPLHYIRPTRDGRTLEVFSDPMPDGGFVITLSDITPLARAEAEAKRQAATQAVMLDVIRHGIMLFGPDRRLIAANRLAATLSGAPEGSLRPGTLHAEVLRGQQAAGVFGDTPGAAAEVSRLGALDRSQPIRYQRRNAAGRLIEVVSDPTPDGGFAITFSDISALAEAEAAAESRAAMLQAALDHMRHGLLIYGPDRRLKAANALAPALTGLAPVDMPAGIALEETLLRQRDRGHFGPEPGATATMQRLAALDRSQPRREMRHLTDGRQLEVYTDPTPDGGFVVSFTDVTARARAEAEARQHAAMLQAALDSMRHALILFGPDRRMILANRLAGPPHALPDLRGREGESFDELVREQWRSGQLGTGEAAEARLRELLGMDRGRSIRYRRQRPNGQVMEVGSDPTPDGGFVITHTDVTDLARAESEAASRAGILQLMLDSMRHGICYYGPDRRIIAANRLAADLGGYPPEMLAVGASLEELIACQLRRGSVGGDAEATARMARMLDRTRPARYVRPNADGRIIEVTSDPTPDGGFVVTMSDISALATAEAEAQRRAGILQAMLDNIRHGIALFDAEGRILAVNPEFLELLELPQAVMAAGGSFEGFIDHLQQRGEYGAGEEGLATAARLKARDRRQPSLSVRTRPSGLVLEIASEPVPGGGWVLALTDVTEDRRIRAELERAKDAAEAANRAKSRFLATMSHELRTPLNAVIGFSEAITADPDPVRGRDYVRSIHEAGRHLLSLIDDILDVTRAETTGFAMTEGEVAVIPLVETTVRVMQATAATAGVTVAAALPPALPLLRADEVRLRQVLLNLVSNAVKFTPAGGTVTVTAAATAEEADGPLDGPVDGGG</sequence>
<dbReference type="PROSITE" id="PS50112">
    <property type="entry name" value="PAS"/>
    <property type="match status" value="2"/>
</dbReference>
<dbReference type="PANTHER" id="PTHR44757">
    <property type="entry name" value="DIGUANYLATE CYCLASE DGCP"/>
    <property type="match status" value="1"/>
</dbReference>
<dbReference type="InterPro" id="IPR052155">
    <property type="entry name" value="Biofilm_reg_signaling"/>
</dbReference>
<evidence type="ECO:0000313" key="7">
    <source>
        <dbReference type="EMBL" id="MBK1661005.1"/>
    </source>
</evidence>
<protein>
    <recommendedName>
        <fullName evidence="2">histidine kinase</fullName>
        <ecNumber evidence="2">2.7.13.3</ecNumber>
    </recommendedName>
</protein>
<comment type="caution">
    <text evidence="7">The sequence shown here is derived from an EMBL/GenBank/DDBJ whole genome shotgun (WGS) entry which is preliminary data.</text>
</comment>
<dbReference type="InterPro" id="IPR035965">
    <property type="entry name" value="PAS-like_dom_sf"/>
</dbReference>
<dbReference type="EMBL" id="NRSG01000239">
    <property type="protein sequence ID" value="MBK1661005.1"/>
    <property type="molecule type" value="Genomic_DNA"/>
</dbReference>
<dbReference type="CDD" id="cd00130">
    <property type="entry name" value="PAS"/>
    <property type="match status" value="1"/>
</dbReference>
<dbReference type="InterPro" id="IPR003661">
    <property type="entry name" value="HisK_dim/P_dom"/>
</dbReference>
<dbReference type="Pfam" id="PF12860">
    <property type="entry name" value="PAS_7"/>
    <property type="match status" value="12"/>
</dbReference>
<feature type="domain" description="Histidine kinase" evidence="5">
    <location>
        <begin position="1541"/>
        <end position="1694"/>
    </location>
</feature>
<dbReference type="SUPFAM" id="SSF55874">
    <property type="entry name" value="ATPase domain of HSP90 chaperone/DNA topoisomerase II/histidine kinase"/>
    <property type="match status" value="1"/>
</dbReference>
<keyword evidence="4" id="KW-0732">Signal</keyword>
<feature type="domain" description="PAS" evidence="6">
    <location>
        <begin position="7"/>
        <end position="50"/>
    </location>
</feature>
<dbReference type="CDD" id="cd00082">
    <property type="entry name" value="HisKA"/>
    <property type="match status" value="1"/>
</dbReference>
<dbReference type="InterPro" id="IPR005467">
    <property type="entry name" value="His_kinase_dom"/>
</dbReference>
<proteinExistence type="predicted"/>
<reference evidence="7 8" key="1">
    <citation type="journal article" date="2020" name="Microorganisms">
        <title>Osmotic Adaptation and Compatible Solute Biosynthesis of Phototrophic Bacteria as Revealed from Genome Analyses.</title>
        <authorList>
            <person name="Imhoff J.F."/>
            <person name="Rahn T."/>
            <person name="Kunzel S."/>
            <person name="Keller A."/>
            <person name="Neulinger S.C."/>
        </authorList>
    </citation>
    <scope>NUCLEOTIDE SEQUENCE [LARGE SCALE GENOMIC DNA]</scope>
    <source>
        <strain evidence="7 8">DSM 15382</strain>
    </source>
</reference>
<feature type="non-terminal residue" evidence="7">
    <location>
        <position position="1694"/>
    </location>
</feature>
<dbReference type="Gene3D" id="3.30.565.10">
    <property type="entry name" value="Histidine kinase-like ATPase, C-terminal domain"/>
    <property type="match status" value="1"/>
</dbReference>
<feature type="compositionally biased region" description="Basic residues" evidence="3">
    <location>
        <begin position="714"/>
        <end position="724"/>
    </location>
</feature>
<dbReference type="Proteomes" id="UP000697995">
    <property type="component" value="Unassembled WGS sequence"/>
</dbReference>
<dbReference type="SMART" id="SM00091">
    <property type="entry name" value="PAS"/>
    <property type="match status" value="10"/>
</dbReference>
<feature type="chain" id="PRO_5047367524" description="histidine kinase" evidence="4">
    <location>
        <begin position="25"/>
        <end position="1694"/>
    </location>
</feature>
<dbReference type="EC" id="2.7.13.3" evidence="2"/>
<dbReference type="SMART" id="SM00388">
    <property type="entry name" value="HisKA"/>
    <property type="match status" value="1"/>
</dbReference>
<dbReference type="RefSeq" id="WP_200306144.1">
    <property type="nucleotide sequence ID" value="NZ_NRSG01000239.1"/>
</dbReference>
<evidence type="ECO:0000256" key="2">
    <source>
        <dbReference type="ARBA" id="ARBA00012438"/>
    </source>
</evidence>
<feature type="domain" description="PAS" evidence="6">
    <location>
        <begin position="133"/>
        <end position="172"/>
    </location>
</feature>
<feature type="region of interest" description="Disordered" evidence="3">
    <location>
        <begin position="710"/>
        <end position="737"/>
    </location>
</feature>
<dbReference type="Gene3D" id="1.10.287.130">
    <property type="match status" value="1"/>
</dbReference>
<name>A0ABS1D2D3_9PROT</name>
<dbReference type="Pfam" id="PF00512">
    <property type="entry name" value="HisKA"/>
    <property type="match status" value="1"/>
</dbReference>
<feature type="signal peptide" evidence="4">
    <location>
        <begin position="1"/>
        <end position="24"/>
    </location>
</feature>
<dbReference type="PROSITE" id="PS50109">
    <property type="entry name" value="HIS_KIN"/>
    <property type="match status" value="1"/>
</dbReference>
<keyword evidence="8" id="KW-1185">Reference proteome</keyword>